<dbReference type="PANTHER" id="PTHR44196:SF1">
    <property type="entry name" value="DEHYDROGENASE_REDUCTASE SDR FAMILY MEMBER 7B"/>
    <property type="match status" value="1"/>
</dbReference>
<evidence type="ECO:0000313" key="5">
    <source>
        <dbReference type="Proteomes" id="UP001596002"/>
    </source>
</evidence>
<proteinExistence type="inferred from homology"/>
<dbReference type="SMART" id="SM00822">
    <property type="entry name" value="PKS_KR"/>
    <property type="match status" value="1"/>
</dbReference>
<accession>A0ABV9PXZ9</accession>
<dbReference type="PROSITE" id="PS00061">
    <property type="entry name" value="ADH_SHORT"/>
    <property type="match status" value="1"/>
</dbReference>
<comment type="caution">
    <text evidence="4">The sequence shown here is derived from an EMBL/GenBank/DDBJ whole genome shotgun (WGS) entry which is preliminary data.</text>
</comment>
<organism evidence="4 5">
    <name type="scientific">Effusibacillus consociatus</name>
    <dbReference type="NCBI Taxonomy" id="1117041"/>
    <lineage>
        <taxon>Bacteria</taxon>
        <taxon>Bacillati</taxon>
        <taxon>Bacillota</taxon>
        <taxon>Bacilli</taxon>
        <taxon>Bacillales</taxon>
        <taxon>Alicyclobacillaceae</taxon>
        <taxon>Effusibacillus</taxon>
    </lineage>
</organism>
<comment type="similarity">
    <text evidence="1">Belongs to the short-chain dehydrogenases/reductases (SDR) family.</text>
</comment>
<dbReference type="GO" id="GO:0016491">
    <property type="term" value="F:oxidoreductase activity"/>
    <property type="evidence" value="ECO:0007669"/>
    <property type="project" value="UniProtKB-KW"/>
</dbReference>
<sequence>MKNITNDIVAIVGGSSGIGKESAKLLAALGAQVVLIARGAERLQEVAEEIRNQGGRAEVVVADVASADHVQKAARTIEEKFGQLDVMIYSAAVFYLSPVETMDLNLARQSMEINYWGAVNVTQAFLPLIRKGRRKSMIYISSLSAQCTPPFFTAYAATKHALRGFLLSLRQELRPEGIYVGMVSPGPVETPLIENDLHQDMYRLPPGIPVLTPEAAAKGVVRTLLKQKQDLVVPGRMAFAARLASAFPSIVERYYRLSIPGWNHLILSQTKRSRVLTEDETNNPVV</sequence>
<evidence type="ECO:0000256" key="1">
    <source>
        <dbReference type="ARBA" id="ARBA00006484"/>
    </source>
</evidence>
<dbReference type="InterPro" id="IPR057326">
    <property type="entry name" value="KR_dom"/>
</dbReference>
<evidence type="ECO:0000259" key="3">
    <source>
        <dbReference type="SMART" id="SM00822"/>
    </source>
</evidence>
<dbReference type="Pfam" id="PF00106">
    <property type="entry name" value="adh_short"/>
    <property type="match status" value="1"/>
</dbReference>
<dbReference type="InterPro" id="IPR020904">
    <property type="entry name" value="Sc_DH/Rdtase_CS"/>
</dbReference>
<dbReference type="Proteomes" id="UP001596002">
    <property type="component" value="Unassembled WGS sequence"/>
</dbReference>
<keyword evidence="5" id="KW-1185">Reference proteome</keyword>
<dbReference type="PANTHER" id="PTHR44196">
    <property type="entry name" value="DEHYDROGENASE/REDUCTASE SDR FAMILY MEMBER 7B"/>
    <property type="match status" value="1"/>
</dbReference>
<dbReference type="SUPFAM" id="SSF51735">
    <property type="entry name" value="NAD(P)-binding Rossmann-fold domains"/>
    <property type="match status" value="1"/>
</dbReference>
<dbReference type="EMBL" id="JBHSHC010000033">
    <property type="protein sequence ID" value="MFC4766821.1"/>
    <property type="molecule type" value="Genomic_DNA"/>
</dbReference>
<dbReference type="Gene3D" id="3.40.50.720">
    <property type="entry name" value="NAD(P)-binding Rossmann-like Domain"/>
    <property type="match status" value="1"/>
</dbReference>
<feature type="domain" description="Ketoreductase" evidence="3">
    <location>
        <begin position="7"/>
        <end position="191"/>
    </location>
</feature>
<name>A0ABV9PXZ9_9BACL</name>
<evidence type="ECO:0000313" key="4">
    <source>
        <dbReference type="EMBL" id="MFC4766821.1"/>
    </source>
</evidence>
<keyword evidence="2 4" id="KW-0560">Oxidoreductase</keyword>
<gene>
    <name evidence="4" type="ORF">ACFO8Q_05495</name>
</gene>
<reference evidence="5" key="1">
    <citation type="journal article" date="2019" name="Int. J. Syst. Evol. Microbiol.">
        <title>The Global Catalogue of Microorganisms (GCM) 10K type strain sequencing project: providing services to taxonomists for standard genome sequencing and annotation.</title>
        <authorList>
            <consortium name="The Broad Institute Genomics Platform"/>
            <consortium name="The Broad Institute Genome Sequencing Center for Infectious Disease"/>
            <person name="Wu L."/>
            <person name="Ma J."/>
        </authorList>
    </citation>
    <scope>NUCLEOTIDE SEQUENCE [LARGE SCALE GENOMIC DNA]</scope>
    <source>
        <strain evidence="5">WYCCWR 12678</strain>
    </source>
</reference>
<dbReference type="InterPro" id="IPR002347">
    <property type="entry name" value="SDR_fam"/>
</dbReference>
<dbReference type="InterPro" id="IPR036291">
    <property type="entry name" value="NAD(P)-bd_dom_sf"/>
</dbReference>
<protein>
    <submittedName>
        <fullName evidence="4">SDR family NAD(P)-dependent oxidoreductase</fullName>
        <ecNumber evidence="4">1.-.-.-</ecNumber>
    </submittedName>
</protein>
<evidence type="ECO:0000256" key="2">
    <source>
        <dbReference type="ARBA" id="ARBA00023002"/>
    </source>
</evidence>
<dbReference type="RefSeq" id="WP_380024715.1">
    <property type="nucleotide sequence ID" value="NZ_JBHSHC010000033.1"/>
</dbReference>
<dbReference type="PRINTS" id="PR00081">
    <property type="entry name" value="GDHRDH"/>
</dbReference>
<dbReference type="EC" id="1.-.-.-" evidence="4"/>